<feature type="compositionally biased region" description="Pro residues" evidence="1">
    <location>
        <begin position="45"/>
        <end position="60"/>
    </location>
</feature>
<gene>
    <name evidence="3" type="ORF">UFOVP1225_9</name>
    <name evidence="4" type="ORF">UFOVP1319_51</name>
    <name evidence="5" type="ORF">UFOVP1591_9</name>
    <name evidence="2" type="ORF">UFOVP478_34</name>
</gene>
<evidence type="ECO:0000256" key="1">
    <source>
        <dbReference type="SAM" id="MobiDB-lite"/>
    </source>
</evidence>
<dbReference type="EMBL" id="LR797445">
    <property type="protein sequence ID" value="CAB4217113.1"/>
    <property type="molecule type" value="Genomic_DNA"/>
</dbReference>
<sequence>MNLVHNNEKVIALFAEGREFGTIHTIFNGTQSECDAEIARLELTPLPPLPPTRPTKPPRPNVHNVQPT</sequence>
<dbReference type="EMBL" id="LR796462">
    <property type="protein sequence ID" value="CAB4146288.1"/>
    <property type="molecule type" value="Genomic_DNA"/>
</dbReference>
<reference evidence="5" key="1">
    <citation type="submission" date="2020-05" db="EMBL/GenBank/DDBJ databases">
        <authorList>
            <person name="Chiriac C."/>
            <person name="Salcher M."/>
            <person name="Ghai R."/>
            <person name="Kavagutti S V."/>
        </authorList>
    </citation>
    <scope>NUCLEOTIDE SEQUENCE</scope>
</reference>
<proteinExistence type="predicted"/>
<name>A0A6J5SNX9_9CAUD</name>
<evidence type="ECO:0000313" key="5">
    <source>
        <dbReference type="EMBL" id="CAB4217113.1"/>
    </source>
</evidence>
<feature type="region of interest" description="Disordered" evidence="1">
    <location>
        <begin position="44"/>
        <end position="68"/>
    </location>
</feature>
<dbReference type="EMBL" id="LR797255">
    <property type="protein sequence ID" value="CAB4198094.1"/>
    <property type="molecule type" value="Genomic_DNA"/>
</dbReference>
<organism evidence="5">
    <name type="scientific">uncultured Caudovirales phage</name>
    <dbReference type="NCBI Taxonomy" id="2100421"/>
    <lineage>
        <taxon>Viruses</taxon>
        <taxon>Duplodnaviria</taxon>
        <taxon>Heunggongvirae</taxon>
        <taxon>Uroviricota</taxon>
        <taxon>Caudoviricetes</taxon>
        <taxon>Peduoviridae</taxon>
        <taxon>Maltschvirus</taxon>
        <taxon>Maltschvirus maltsch</taxon>
    </lineage>
</organism>
<protein>
    <submittedName>
        <fullName evidence="5">Uncharacterized protein</fullName>
    </submittedName>
</protein>
<accession>A0A6J5SNX9</accession>
<evidence type="ECO:0000313" key="4">
    <source>
        <dbReference type="EMBL" id="CAB4198094.1"/>
    </source>
</evidence>
<evidence type="ECO:0000313" key="3">
    <source>
        <dbReference type="EMBL" id="CAB4191051.1"/>
    </source>
</evidence>
<evidence type="ECO:0000313" key="2">
    <source>
        <dbReference type="EMBL" id="CAB4146288.1"/>
    </source>
</evidence>
<dbReference type="EMBL" id="LR797173">
    <property type="protein sequence ID" value="CAB4191051.1"/>
    <property type="molecule type" value="Genomic_DNA"/>
</dbReference>